<evidence type="ECO:0000256" key="10">
    <source>
        <dbReference type="RuleBase" id="RU361143"/>
    </source>
</evidence>
<sequence>MRFSLVFAPLLGSILATAAAAARDSGVFSYAASPPSAWAPVELSSTIEFSGSLASSTAAFVLQKDYNHPEKGDNFVVGVRGGGNKGGWVEAVEGRGGARRKIDLVAVGGDHDTTYYSLALIPPHSSDKTYLTISAVLPHASRPEPPSMPQTVESIYMLFEGDLLAPLAGLSPEQKRKLKDMKVRVKTPTPRIVNVQSPDGFVVHQQQGSPTVTFTLQGDAAELGPQVARVHYQQPQAVASIRKLDRIVELSHWGDNLAVQDNIDLFNSGPTLMGQFARIDYQKALMHRRQGTTAVSSLSLSLPPSTRNPYFYDVVGNVSTSRFRPGGGAASNPHKAVLPSQQKKKASRTPAVLELQPRYPLMGGWNYSFTVGFDLPLGEYVKMRQGSKKGQYIAAVPFLTPVEGVAVDEVRVEVRLPEGARDIRVRPPFPLTTLSYPAFTPRLFGKHHTVAEGGAVAWTYLDSTGRPTVVMTKEACTDRHGEDVLIEYTLPVDVDLLQKPLACAAVLFSLFAVIIFAKRLSWNIVAPNAVAATALASEKGKERL</sequence>
<feature type="chain" id="PRO_5043093629" description="Dolichyl-diphosphooligosaccharide--protein glycosyltransferase subunit 1" evidence="10">
    <location>
        <begin position="22"/>
        <end position="544"/>
    </location>
</feature>
<proteinExistence type="inferred from homology"/>
<dbReference type="PANTHER" id="PTHR21049">
    <property type="entry name" value="RIBOPHORIN I"/>
    <property type="match status" value="1"/>
</dbReference>
<dbReference type="GO" id="GO:0018279">
    <property type="term" value="P:protein N-linked glycosylation via asparagine"/>
    <property type="evidence" value="ECO:0007669"/>
    <property type="project" value="TreeGrafter"/>
</dbReference>
<comment type="pathway">
    <text evidence="3 10">Protein modification; protein glycosylation.</text>
</comment>
<comment type="similarity">
    <text evidence="4 10">Belongs to the OST1 family.</text>
</comment>
<comment type="function">
    <text evidence="1 10">Subunit of the oligosaccharyl transferase (OST) complex that catalyzes the initial transfer of a defined glycan (Glc(3)Man(9)GlcNAc(2) in eukaryotes) from the lipid carrier dolichol-pyrophosphate to an asparagine residue within an Asn-X-Ser/Thr consensus motif in nascent polypeptide chains, the first step in protein N-glycosylation. N-glycosylation occurs cotranslationally and the complex associates with the Sec61 complex at the channel-forming translocon complex that mediates protein translocation across the endoplasmic reticulum (ER). All subunits are required for a maximal enzyme activity.</text>
</comment>
<reference evidence="12 13" key="1">
    <citation type="submission" date="2021-12" db="EMBL/GenBank/DDBJ databases">
        <title>High titer production of polyol ester of fatty acids by Rhodotorula paludigena BS15 towards product separation-free biomass refinery.</title>
        <authorList>
            <person name="Mano J."/>
            <person name="Ono H."/>
            <person name="Tanaka T."/>
            <person name="Naito K."/>
            <person name="Sushida H."/>
            <person name="Ike M."/>
            <person name="Tokuyasu K."/>
            <person name="Kitaoka M."/>
        </authorList>
    </citation>
    <scope>NUCLEOTIDE SEQUENCE [LARGE SCALE GENOMIC DNA]</scope>
    <source>
        <strain evidence="12 13">BS15</strain>
    </source>
</reference>
<dbReference type="PANTHER" id="PTHR21049:SF0">
    <property type="entry name" value="DOLICHYL-DIPHOSPHOOLIGOSACCHARIDE--PROTEIN GLYCOSYLTRANSFERASE SUBUNIT 1"/>
    <property type="match status" value="1"/>
</dbReference>
<protein>
    <recommendedName>
        <fullName evidence="10">Dolichyl-diphosphooligosaccharide--protein glycosyltransferase subunit 1</fullName>
    </recommendedName>
</protein>
<feature type="signal peptide" evidence="10">
    <location>
        <begin position="1"/>
        <end position="21"/>
    </location>
</feature>
<evidence type="ECO:0000256" key="7">
    <source>
        <dbReference type="ARBA" id="ARBA00022824"/>
    </source>
</evidence>
<keyword evidence="13" id="KW-1185">Reference proteome</keyword>
<feature type="region of interest" description="Disordered" evidence="11">
    <location>
        <begin position="325"/>
        <end position="349"/>
    </location>
</feature>
<evidence type="ECO:0000256" key="2">
    <source>
        <dbReference type="ARBA" id="ARBA00004115"/>
    </source>
</evidence>
<evidence type="ECO:0000256" key="9">
    <source>
        <dbReference type="ARBA" id="ARBA00023136"/>
    </source>
</evidence>
<dbReference type="AlphaFoldDB" id="A0AAV5GWR0"/>
<keyword evidence="7 10" id="KW-0256">Endoplasmic reticulum</keyword>
<gene>
    <name evidence="12" type="ORF">Rhopal_006676-T1</name>
</gene>
<dbReference type="GO" id="GO:0008250">
    <property type="term" value="C:oligosaccharyltransferase complex"/>
    <property type="evidence" value="ECO:0007669"/>
    <property type="project" value="UniProtKB-UniRule"/>
</dbReference>
<organism evidence="12 13">
    <name type="scientific">Rhodotorula paludigena</name>
    <dbReference type="NCBI Taxonomy" id="86838"/>
    <lineage>
        <taxon>Eukaryota</taxon>
        <taxon>Fungi</taxon>
        <taxon>Dikarya</taxon>
        <taxon>Basidiomycota</taxon>
        <taxon>Pucciniomycotina</taxon>
        <taxon>Microbotryomycetes</taxon>
        <taxon>Sporidiobolales</taxon>
        <taxon>Sporidiobolaceae</taxon>
        <taxon>Rhodotorula</taxon>
    </lineage>
</organism>
<keyword evidence="9" id="KW-0472">Membrane</keyword>
<evidence type="ECO:0000256" key="6">
    <source>
        <dbReference type="ARBA" id="ARBA00022729"/>
    </source>
</evidence>
<dbReference type="EMBL" id="BQKY01000014">
    <property type="protein sequence ID" value="GJN93619.1"/>
    <property type="molecule type" value="Genomic_DNA"/>
</dbReference>
<evidence type="ECO:0000313" key="12">
    <source>
        <dbReference type="EMBL" id="GJN93619.1"/>
    </source>
</evidence>
<evidence type="ECO:0000313" key="13">
    <source>
        <dbReference type="Proteomes" id="UP001342314"/>
    </source>
</evidence>
<evidence type="ECO:0000256" key="11">
    <source>
        <dbReference type="SAM" id="MobiDB-lite"/>
    </source>
</evidence>
<keyword evidence="8" id="KW-1133">Transmembrane helix</keyword>
<evidence type="ECO:0000256" key="1">
    <source>
        <dbReference type="ARBA" id="ARBA00002791"/>
    </source>
</evidence>
<dbReference type="InterPro" id="IPR007676">
    <property type="entry name" value="Ribophorin_I"/>
</dbReference>
<evidence type="ECO:0000256" key="3">
    <source>
        <dbReference type="ARBA" id="ARBA00004922"/>
    </source>
</evidence>
<keyword evidence="5" id="KW-0812">Transmembrane</keyword>
<evidence type="ECO:0000256" key="4">
    <source>
        <dbReference type="ARBA" id="ARBA00008905"/>
    </source>
</evidence>
<comment type="subunit">
    <text evidence="10">Component of the oligosaccharyltransferase (OST) complex.</text>
</comment>
<keyword evidence="6 10" id="KW-0732">Signal</keyword>
<evidence type="ECO:0000256" key="8">
    <source>
        <dbReference type="ARBA" id="ARBA00022989"/>
    </source>
</evidence>
<accession>A0AAV5GWR0</accession>
<name>A0AAV5GWR0_9BASI</name>
<dbReference type="Proteomes" id="UP001342314">
    <property type="component" value="Unassembled WGS sequence"/>
</dbReference>
<comment type="subcellular location">
    <subcellularLocation>
        <location evidence="2 10">Endoplasmic reticulum membrane</location>
        <topology evidence="2 10">Single-pass type I membrane protein</topology>
    </subcellularLocation>
</comment>
<comment type="caution">
    <text evidence="12">The sequence shown here is derived from an EMBL/GenBank/DDBJ whole genome shotgun (WGS) entry which is preliminary data.</text>
</comment>
<evidence type="ECO:0000256" key="5">
    <source>
        <dbReference type="ARBA" id="ARBA00022692"/>
    </source>
</evidence>
<dbReference type="Pfam" id="PF04597">
    <property type="entry name" value="Ribophorin_I"/>
    <property type="match status" value="1"/>
</dbReference>